<dbReference type="AlphaFoldDB" id="A0A4Z2J9Z4"/>
<evidence type="ECO:0000313" key="3">
    <source>
        <dbReference type="Proteomes" id="UP000314294"/>
    </source>
</evidence>
<reference evidence="2 3" key="1">
    <citation type="submission" date="2019-03" db="EMBL/GenBank/DDBJ databases">
        <title>First draft genome of Liparis tanakae, snailfish: a comprehensive survey of snailfish specific genes.</title>
        <authorList>
            <person name="Kim W."/>
            <person name="Song I."/>
            <person name="Jeong J.-H."/>
            <person name="Kim D."/>
            <person name="Kim S."/>
            <person name="Ryu S."/>
            <person name="Song J.Y."/>
            <person name="Lee S.K."/>
        </authorList>
    </citation>
    <scope>NUCLEOTIDE SEQUENCE [LARGE SCALE GENOMIC DNA]</scope>
    <source>
        <tissue evidence="2">Muscle</tissue>
    </source>
</reference>
<sequence>MSEDLGSAAVMGAAGRTGALKARALYTGRRSPATECKYRSPAGSVSERQSRKSESRKALMGVMIIMMNSYHRVVPPGEDGEAVLVLSEQLLDLRPHAFGLTLQQDEDGPRTQLQQRGVTVLVGRVPLEESGAVQCHGVVSLILQGEAGKLQVGLPSLSRERLAVLLPGQLGLYGALGLQRAVEPIRRPLLPHIEQLLLKPALIHARLSYK</sequence>
<organism evidence="2 3">
    <name type="scientific">Liparis tanakae</name>
    <name type="common">Tanaka's snailfish</name>
    <dbReference type="NCBI Taxonomy" id="230148"/>
    <lineage>
        <taxon>Eukaryota</taxon>
        <taxon>Metazoa</taxon>
        <taxon>Chordata</taxon>
        <taxon>Craniata</taxon>
        <taxon>Vertebrata</taxon>
        <taxon>Euteleostomi</taxon>
        <taxon>Actinopterygii</taxon>
        <taxon>Neopterygii</taxon>
        <taxon>Teleostei</taxon>
        <taxon>Neoteleostei</taxon>
        <taxon>Acanthomorphata</taxon>
        <taxon>Eupercaria</taxon>
        <taxon>Perciformes</taxon>
        <taxon>Cottioidei</taxon>
        <taxon>Cottales</taxon>
        <taxon>Liparidae</taxon>
        <taxon>Liparis</taxon>
    </lineage>
</organism>
<evidence type="ECO:0000256" key="1">
    <source>
        <dbReference type="SAM" id="MobiDB-lite"/>
    </source>
</evidence>
<proteinExistence type="predicted"/>
<accession>A0A4Z2J9Z4</accession>
<comment type="caution">
    <text evidence="2">The sequence shown here is derived from an EMBL/GenBank/DDBJ whole genome shotgun (WGS) entry which is preliminary data.</text>
</comment>
<name>A0A4Z2J9Z4_9TELE</name>
<evidence type="ECO:0000313" key="2">
    <source>
        <dbReference type="EMBL" id="TNN87039.1"/>
    </source>
</evidence>
<dbReference type="Proteomes" id="UP000314294">
    <property type="component" value="Unassembled WGS sequence"/>
</dbReference>
<gene>
    <name evidence="2" type="ORF">EYF80_002794</name>
</gene>
<protein>
    <submittedName>
        <fullName evidence="2">Uncharacterized protein</fullName>
    </submittedName>
</protein>
<keyword evidence="3" id="KW-1185">Reference proteome</keyword>
<dbReference type="EMBL" id="SRLO01000012">
    <property type="protein sequence ID" value="TNN87039.1"/>
    <property type="molecule type" value="Genomic_DNA"/>
</dbReference>
<feature type="region of interest" description="Disordered" evidence="1">
    <location>
        <begin position="35"/>
        <end position="54"/>
    </location>
</feature>